<evidence type="ECO:0000256" key="4">
    <source>
        <dbReference type="SAM" id="MobiDB-lite"/>
    </source>
</evidence>
<dbReference type="HAMAP" id="MF_00511">
    <property type="entry name" value="Ribosomal_eS17"/>
    <property type="match status" value="1"/>
</dbReference>
<dbReference type="PANTHER" id="PTHR10732:SF0">
    <property type="entry name" value="40S RIBOSOMAL PROTEIN S17"/>
    <property type="match status" value="1"/>
</dbReference>
<name>A0A7S4LHK1_9EUGL</name>
<dbReference type="GO" id="GO:0003735">
    <property type="term" value="F:structural constituent of ribosome"/>
    <property type="evidence" value="ECO:0007669"/>
    <property type="project" value="InterPro"/>
</dbReference>
<proteinExistence type="inferred from homology"/>
<protein>
    <recommendedName>
        <fullName evidence="6">40S ribosomal protein S17</fullName>
    </recommendedName>
</protein>
<dbReference type="AlphaFoldDB" id="A0A7S4LHK1"/>
<dbReference type="InterPro" id="IPR036401">
    <property type="entry name" value="Ribosomal_eS17_sf"/>
</dbReference>
<evidence type="ECO:0000256" key="3">
    <source>
        <dbReference type="ARBA" id="ARBA00023274"/>
    </source>
</evidence>
<dbReference type="GO" id="GO:1990904">
    <property type="term" value="C:ribonucleoprotein complex"/>
    <property type="evidence" value="ECO:0007669"/>
    <property type="project" value="UniProtKB-KW"/>
</dbReference>
<keyword evidence="2" id="KW-0689">Ribosomal protein</keyword>
<organism evidence="5">
    <name type="scientific">Eutreptiella gymnastica</name>
    <dbReference type="NCBI Taxonomy" id="73025"/>
    <lineage>
        <taxon>Eukaryota</taxon>
        <taxon>Discoba</taxon>
        <taxon>Euglenozoa</taxon>
        <taxon>Euglenida</taxon>
        <taxon>Spirocuta</taxon>
        <taxon>Euglenophyceae</taxon>
        <taxon>Eutreptiales</taxon>
        <taxon>Eutreptiaceae</taxon>
        <taxon>Eutreptiella</taxon>
    </lineage>
</organism>
<dbReference type="Pfam" id="PF00833">
    <property type="entry name" value="Ribosomal_S17e"/>
    <property type="match status" value="1"/>
</dbReference>
<reference evidence="5" key="1">
    <citation type="submission" date="2021-01" db="EMBL/GenBank/DDBJ databases">
        <authorList>
            <person name="Corre E."/>
            <person name="Pelletier E."/>
            <person name="Niang G."/>
            <person name="Scheremetjew M."/>
            <person name="Finn R."/>
            <person name="Kale V."/>
            <person name="Holt S."/>
            <person name="Cochrane G."/>
            <person name="Meng A."/>
            <person name="Brown T."/>
            <person name="Cohen L."/>
        </authorList>
    </citation>
    <scope>NUCLEOTIDE SEQUENCE</scope>
    <source>
        <strain evidence="5">CCMP1594</strain>
    </source>
</reference>
<accession>A0A7S4LHK1</accession>
<evidence type="ECO:0000313" key="5">
    <source>
        <dbReference type="EMBL" id="CAE0829571.1"/>
    </source>
</evidence>
<dbReference type="FunFam" id="1.10.60.20:FF:000001">
    <property type="entry name" value="40S ribosomal protein S17"/>
    <property type="match status" value="1"/>
</dbReference>
<gene>
    <name evidence="5" type="ORF">EGYM00163_LOCUS40849</name>
</gene>
<evidence type="ECO:0000256" key="1">
    <source>
        <dbReference type="ARBA" id="ARBA00010444"/>
    </source>
</evidence>
<dbReference type="PANTHER" id="PTHR10732">
    <property type="entry name" value="40S RIBOSOMAL PROTEIN S17"/>
    <property type="match status" value="1"/>
</dbReference>
<dbReference type="GO" id="GO:0005840">
    <property type="term" value="C:ribosome"/>
    <property type="evidence" value="ECO:0007669"/>
    <property type="project" value="UniProtKB-KW"/>
</dbReference>
<comment type="similarity">
    <text evidence="1">Belongs to the eukaryotic ribosomal protein eS17 family.</text>
</comment>
<dbReference type="EMBL" id="HBJA01118671">
    <property type="protein sequence ID" value="CAE0829571.1"/>
    <property type="molecule type" value="Transcribed_RNA"/>
</dbReference>
<dbReference type="Gene3D" id="1.10.60.20">
    <property type="entry name" value="Ribosomal protein S17e-like"/>
    <property type="match status" value="1"/>
</dbReference>
<keyword evidence="3" id="KW-0687">Ribonucleoprotein</keyword>
<dbReference type="InterPro" id="IPR001210">
    <property type="entry name" value="Ribosomal_eS17"/>
</dbReference>
<evidence type="ECO:0000256" key="2">
    <source>
        <dbReference type="ARBA" id="ARBA00022980"/>
    </source>
</evidence>
<evidence type="ECO:0008006" key="6">
    <source>
        <dbReference type="Google" id="ProtNLM"/>
    </source>
</evidence>
<dbReference type="GO" id="GO:0006412">
    <property type="term" value="P:translation"/>
    <property type="evidence" value="ECO:0007669"/>
    <property type="project" value="InterPro"/>
</dbReference>
<dbReference type="SUPFAM" id="SSF116820">
    <property type="entry name" value="Rps17e-like"/>
    <property type="match status" value="1"/>
</dbReference>
<sequence>MGRVRTKTIKKAAKVIIEKYFQKLTQDFQTNKKVICEIAIVPSTRLRNKIAGFTTHLMKRIARGPVRGISLKLQEEEREKRMDFAPEVSQVDQQILDQGIEVDEDTMNMLVAMDMGNLSHLRKVQTFASTGPSQQQGNRQGGGRRN</sequence>
<feature type="region of interest" description="Disordered" evidence="4">
    <location>
        <begin position="127"/>
        <end position="146"/>
    </location>
</feature>